<dbReference type="Proteomes" id="UP001165090">
    <property type="component" value="Unassembled WGS sequence"/>
</dbReference>
<keyword evidence="2" id="KW-1185">Reference proteome</keyword>
<sequence>MGTTNLYINPLASHSRPERPVGLGIGQIGGFQALAVEISQQAVPKLVEQQAAMILQLQQVHVLTNHVRLVKSLETRWRTMSPINEHNGARPPAAWGTSATNSGELALQAGLLTAAASAAVG</sequence>
<evidence type="ECO:0000313" key="1">
    <source>
        <dbReference type="EMBL" id="GLI67690.1"/>
    </source>
</evidence>
<comment type="caution">
    <text evidence="1">The sequence shown here is derived from an EMBL/GenBank/DDBJ whole genome shotgun (WGS) entry which is preliminary data.</text>
</comment>
<organism evidence="1 2">
    <name type="scientific">Volvox africanus</name>
    <dbReference type="NCBI Taxonomy" id="51714"/>
    <lineage>
        <taxon>Eukaryota</taxon>
        <taxon>Viridiplantae</taxon>
        <taxon>Chlorophyta</taxon>
        <taxon>core chlorophytes</taxon>
        <taxon>Chlorophyceae</taxon>
        <taxon>CS clade</taxon>
        <taxon>Chlamydomonadales</taxon>
        <taxon>Volvocaceae</taxon>
        <taxon>Volvox</taxon>
    </lineage>
</organism>
<protein>
    <submittedName>
        <fullName evidence="1">Uncharacterized protein</fullName>
    </submittedName>
</protein>
<accession>A0ABQ5SCQ9</accession>
<evidence type="ECO:0000313" key="2">
    <source>
        <dbReference type="Proteomes" id="UP001165090"/>
    </source>
</evidence>
<gene>
    <name evidence="1" type="ORF">VaNZ11_011954</name>
</gene>
<name>A0ABQ5SCQ9_9CHLO</name>
<proteinExistence type="predicted"/>
<dbReference type="EMBL" id="BSDZ01000078">
    <property type="protein sequence ID" value="GLI67690.1"/>
    <property type="molecule type" value="Genomic_DNA"/>
</dbReference>
<reference evidence="1 2" key="1">
    <citation type="journal article" date="2023" name="IScience">
        <title>Expanded male sex-determining region conserved during the evolution of homothallism in the green alga Volvox.</title>
        <authorList>
            <person name="Yamamoto K."/>
            <person name="Matsuzaki R."/>
            <person name="Mahakham W."/>
            <person name="Heman W."/>
            <person name="Sekimoto H."/>
            <person name="Kawachi M."/>
            <person name="Minakuchi Y."/>
            <person name="Toyoda A."/>
            <person name="Nozaki H."/>
        </authorList>
    </citation>
    <scope>NUCLEOTIDE SEQUENCE [LARGE SCALE GENOMIC DNA]</scope>
    <source>
        <strain evidence="1 2">NIES-4468</strain>
    </source>
</reference>